<name>A0A5C5V2B5_9BACT</name>
<protein>
    <submittedName>
        <fullName evidence="2">Uncharacterized protein</fullName>
    </submittedName>
</protein>
<evidence type="ECO:0000313" key="2">
    <source>
        <dbReference type="EMBL" id="TWT31862.1"/>
    </source>
</evidence>
<sequence precursor="true">MNRTFVWASAALLAVASLSGAAQAQVVVSTPVVATPQVVGVVPVRRGLFGLRTSYRPVYGTAVTPVQSTFYMPSSSVSPVQTSYYAPAATVAPIQTSFYAPAATAAPVQTTYYGATAAPRPVTTTRFSSEYSGSISSSHYAPAPTVTTNHLPTTTYYGGTSIATPTVTNYAPISTFYGPVTTPTTTYYAPMEAIVVP</sequence>
<proteinExistence type="predicted"/>
<accession>A0A5C5V2B5</accession>
<dbReference type="AlphaFoldDB" id="A0A5C5V2B5"/>
<feature type="signal peptide" evidence="1">
    <location>
        <begin position="1"/>
        <end position="24"/>
    </location>
</feature>
<dbReference type="RefSeq" id="WP_146434349.1">
    <property type="nucleotide sequence ID" value="NZ_SJPF01000004.1"/>
</dbReference>
<organism evidence="2 3">
    <name type="scientific">Blastopirellula retiformator</name>
    <dbReference type="NCBI Taxonomy" id="2527970"/>
    <lineage>
        <taxon>Bacteria</taxon>
        <taxon>Pseudomonadati</taxon>
        <taxon>Planctomycetota</taxon>
        <taxon>Planctomycetia</taxon>
        <taxon>Pirellulales</taxon>
        <taxon>Pirellulaceae</taxon>
        <taxon>Blastopirellula</taxon>
    </lineage>
</organism>
<evidence type="ECO:0000313" key="3">
    <source>
        <dbReference type="Proteomes" id="UP000318878"/>
    </source>
</evidence>
<gene>
    <name evidence="2" type="ORF">Enr8_37870</name>
</gene>
<feature type="chain" id="PRO_5022822502" evidence="1">
    <location>
        <begin position="25"/>
        <end position="197"/>
    </location>
</feature>
<evidence type="ECO:0000256" key="1">
    <source>
        <dbReference type="SAM" id="SignalP"/>
    </source>
</evidence>
<dbReference type="Proteomes" id="UP000318878">
    <property type="component" value="Unassembled WGS sequence"/>
</dbReference>
<keyword evidence="3" id="KW-1185">Reference proteome</keyword>
<comment type="caution">
    <text evidence="2">The sequence shown here is derived from an EMBL/GenBank/DDBJ whole genome shotgun (WGS) entry which is preliminary data.</text>
</comment>
<reference evidence="2 3" key="1">
    <citation type="submission" date="2019-02" db="EMBL/GenBank/DDBJ databases">
        <title>Deep-cultivation of Planctomycetes and their phenomic and genomic characterization uncovers novel biology.</title>
        <authorList>
            <person name="Wiegand S."/>
            <person name="Jogler M."/>
            <person name="Boedeker C."/>
            <person name="Pinto D."/>
            <person name="Vollmers J."/>
            <person name="Rivas-Marin E."/>
            <person name="Kohn T."/>
            <person name="Peeters S.H."/>
            <person name="Heuer A."/>
            <person name="Rast P."/>
            <person name="Oberbeckmann S."/>
            <person name="Bunk B."/>
            <person name="Jeske O."/>
            <person name="Meyerdierks A."/>
            <person name="Storesund J.E."/>
            <person name="Kallscheuer N."/>
            <person name="Luecker S."/>
            <person name="Lage O.M."/>
            <person name="Pohl T."/>
            <person name="Merkel B.J."/>
            <person name="Hornburger P."/>
            <person name="Mueller R.-W."/>
            <person name="Bruemmer F."/>
            <person name="Labrenz M."/>
            <person name="Spormann A.M."/>
            <person name="Op Den Camp H."/>
            <person name="Overmann J."/>
            <person name="Amann R."/>
            <person name="Jetten M.S.M."/>
            <person name="Mascher T."/>
            <person name="Medema M.H."/>
            <person name="Devos D.P."/>
            <person name="Kaster A.-K."/>
            <person name="Ovreas L."/>
            <person name="Rohde M."/>
            <person name="Galperin M.Y."/>
            <person name="Jogler C."/>
        </authorList>
    </citation>
    <scope>NUCLEOTIDE SEQUENCE [LARGE SCALE GENOMIC DNA]</scope>
    <source>
        <strain evidence="2 3">Enr8</strain>
    </source>
</reference>
<dbReference type="EMBL" id="SJPF01000004">
    <property type="protein sequence ID" value="TWT31862.1"/>
    <property type="molecule type" value="Genomic_DNA"/>
</dbReference>
<keyword evidence="1" id="KW-0732">Signal</keyword>